<feature type="domain" description="Rhodanese" evidence="2">
    <location>
        <begin position="242"/>
        <end position="340"/>
    </location>
</feature>
<sequence>MPISKSRRTIIQDFLKEKQLQSSEWHCCDIYFTSITDMGRHVNQCHQAEIDVRETQKREEKQEKENNLYLLKQRRGKKGSSDPIATACQCQLENFKVILFYKYTLVKDPIKFALDHQTYCANMTGKVRIASEGINATLAGSNRDIDAYLNWLTTTQPFDDDALSELRQPVSLQLDDPSTARYKFFKPSQGCHHVFAELSIKLVDEICPLGQTAVVLDKLQKPDHGHGKLSPGDFHAILAKRHQDDFILLDTRNYYESKIGHFEGAIQPPIRKFSQFPDYVERNKDAMRGKTILTYCTGGIRCEKATAFMRQALPDEEIFMLDGGIHNYMEWWKHKKEVEKGDDRDDPVWQGKNYVFDARQSLGLREDSIVSQCQACHQPWDKYKKCGSAGCHLLVLRCDACCGADEQVYCCDECQHGQQNGLCACEKERRHKEMQQLQV</sequence>
<dbReference type="OMA" id="ECKEKLW"/>
<dbReference type="Gene3D" id="3.30.70.100">
    <property type="match status" value="1"/>
</dbReference>
<dbReference type="OrthoDB" id="25002at2759"/>
<feature type="region of interest" description="Disordered" evidence="1">
    <location>
        <begin position="56"/>
        <end position="81"/>
    </location>
</feature>
<gene>
    <name evidence="3" type="ORF">HMPREF1544_08856</name>
</gene>
<dbReference type="SUPFAM" id="SSF52821">
    <property type="entry name" value="Rhodanese/Cell cycle control phosphatase"/>
    <property type="match status" value="1"/>
</dbReference>
<dbReference type="InterPro" id="IPR036873">
    <property type="entry name" value="Rhodanese-like_dom_sf"/>
</dbReference>
<dbReference type="InterPro" id="IPR040503">
    <property type="entry name" value="TRHO_N"/>
</dbReference>
<dbReference type="Pfam" id="PF00581">
    <property type="entry name" value="Rhodanese"/>
    <property type="match status" value="1"/>
</dbReference>
<evidence type="ECO:0000313" key="3">
    <source>
        <dbReference type="EMBL" id="EPB84419.1"/>
    </source>
</evidence>
<dbReference type="Pfam" id="PF12368">
    <property type="entry name" value="Rhodanese_C"/>
    <property type="match status" value="1"/>
</dbReference>
<accession>S2J471</accession>
<dbReference type="PANTHER" id="PTHR43268">
    <property type="entry name" value="THIOSULFATE SULFURTRANSFERASE/RHODANESE-LIKE DOMAIN-CONTAINING PROTEIN 2"/>
    <property type="match status" value="1"/>
</dbReference>
<dbReference type="VEuPathDB" id="FungiDB:HMPREF1544_08856"/>
<keyword evidence="4" id="KW-1185">Reference proteome</keyword>
<evidence type="ECO:0000259" key="2">
    <source>
        <dbReference type="PROSITE" id="PS50206"/>
    </source>
</evidence>
<dbReference type="Gene3D" id="3.40.250.10">
    <property type="entry name" value="Rhodanese-like domain"/>
    <property type="match status" value="1"/>
</dbReference>
<dbReference type="InParanoid" id="S2J471"/>
<dbReference type="PANTHER" id="PTHR43268:SF6">
    <property type="entry name" value="THIOSULFATE SULFURTRANSFERASE_RHODANESE-LIKE DOMAIN-CONTAINING PROTEIN 2"/>
    <property type="match status" value="1"/>
</dbReference>
<organism evidence="3 4">
    <name type="scientific">Mucor circinelloides f. circinelloides (strain 1006PhL)</name>
    <name type="common">Mucormycosis agent</name>
    <name type="synonym">Calyptromyces circinelloides</name>
    <dbReference type="NCBI Taxonomy" id="1220926"/>
    <lineage>
        <taxon>Eukaryota</taxon>
        <taxon>Fungi</taxon>
        <taxon>Fungi incertae sedis</taxon>
        <taxon>Mucoromycota</taxon>
        <taxon>Mucoromycotina</taxon>
        <taxon>Mucoromycetes</taxon>
        <taxon>Mucorales</taxon>
        <taxon>Mucorineae</taxon>
        <taxon>Mucoraceae</taxon>
        <taxon>Mucor</taxon>
    </lineage>
</organism>
<name>S2J471_MUCC1</name>
<dbReference type="PROSITE" id="PS50206">
    <property type="entry name" value="RHODANESE_3"/>
    <property type="match status" value="1"/>
</dbReference>
<dbReference type="InterPro" id="IPR001763">
    <property type="entry name" value="Rhodanese-like_dom"/>
</dbReference>
<dbReference type="Pfam" id="PF17773">
    <property type="entry name" value="UPF0176_N"/>
    <property type="match status" value="1"/>
</dbReference>
<evidence type="ECO:0000256" key="1">
    <source>
        <dbReference type="SAM" id="MobiDB-lite"/>
    </source>
</evidence>
<dbReference type="InterPro" id="IPR022111">
    <property type="entry name" value="Rhodanese_C"/>
</dbReference>
<protein>
    <recommendedName>
        <fullName evidence="2">Rhodanese domain-containing protein</fullName>
    </recommendedName>
</protein>
<dbReference type="eggNOG" id="ENOG502QSQK">
    <property type="taxonomic scope" value="Eukaryota"/>
</dbReference>
<dbReference type="EMBL" id="KE124040">
    <property type="protein sequence ID" value="EPB84419.1"/>
    <property type="molecule type" value="Genomic_DNA"/>
</dbReference>
<dbReference type="Proteomes" id="UP000014254">
    <property type="component" value="Unassembled WGS sequence"/>
</dbReference>
<dbReference type="InterPro" id="IPR020936">
    <property type="entry name" value="TrhO"/>
</dbReference>
<dbReference type="CDD" id="cd01518">
    <property type="entry name" value="RHOD_YceA"/>
    <property type="match status" value="1"/>
</dbReference>
<dbReference type="AlphaFoldDB" id="S2J471"/>
<dbReference type="STRING" id="1220926.S2J471"/>
<evidence type="ECO:0000313" key="4">
    <source>
        <dbReference type="Proteomes" id="UP000014254"/>
    </source>
</evidence>
<feature type="compositionally biased region" description="Basic and acidic residues" evidence="1">
    <location>
        <begin position="56"/>
        <end position="66"/>
    </location>
</feature>
<dbReference type="SMART" id="SM00450">
    <property type="entry name" value="RHOD"/>
    <property type="match status" value="1"/>
</dbReference>
<reference evidence="4" key="1">
    <citation type="submission" date="2013-05" db="EMBL/GenBank/DDBJ databases">
        <title>The Genome sequence of Mucor circinelloides f. circinelloides 1006PhL.</title>
        <authorList>
            <consortium name="The Broad Institute Genomics Platform"/>
            <person name="Cuomo C."/>
            <person name="Earl A."/>
            <person name="Findley K."/>
            <person name="Lee S.C."/>
            <person name="Walker B."/>
            <person name="Young S."/>
            <person name="Zeng Q."/>
            <person name="Gargeya S."/>
            <person name="Fitzgerald M."/>
            <person name="Haas B."/>
            <person name="Abouelleil A."/>
            <person name="Allen A.W."/>
            <person name="Alvarado L."/>
            <person name="Arachchi H.M."/>
            <person name="Berlin A.M."/>
            <person name="Chapman S.B."/>
            <person name="Gainer-Dewar J."/>
            <person name="Goldberg J."/>
            <person name="Griggs A."/>
            <person name="Gujja S."/>
            <person name="Hansen M."/>
            <person name="Howarth C."/>
            <person name="Imamovic A."/>
            <person name="Ireland A."/>
            <person name="Larimer J."/>
            <person name="McCowan C."/>
            <person name="Murphy C."/>
            <person name="Pearson M."/>
            <person name="Poon T.W."/>
            <person name="Priest M."/>
            <person name="Roberts A."/>
            <person name="Saif S."/>
            <person name="Shea T."/>
            <person name="Sisk P."/>
            <person name="Sykes S."/>
            <person name="Wortman J."/>
            <person name="Nusbaum C."/>
            <person name="Birren B."/>
        </authorList>
    </citation>
    <scope>NUCLEOTIDE SEQUENCE [LARGE SCALE GENOMIC DNA]</scope>
    <source>
        <strain evidence="4">1006PhL</strain>
    </source>
</reference>
<proteinExistence type="predicted"/>